<feature type="domain" description="EAL" evidence="5">
    <location>
        <begin position="1049"/>
        <end position="1303"/>
    </location>
</feature>
<dbReference type="InterPro" id="IPR043128">
    <property type="entry name" value="Rev_trsase/Diguanyl_cyclase"/>
</dbReference>
<dbReference type="Gene3D" id="3.30.70.270">
    <property type="match status" value="1"/>
</dbReference>
<dbReference type="NCBIfam" id="TIGR00254">
    <property type="entry name" value="GGDEF"/>
    <property type="match status" value="1"/>
</dbReference>
<evidence type="ECO:0000259" key="6">
    <source>
        <dbReference type="PROSITE" id="PS50887"/>
    </source>
</evidence>
<dbReference type="PROSITE" id="PS50113">
    <property type="entry name" value="PAC"/>
    <property type="match status" value="1"/>
</dbReference>
<accession>A0ABV0KAD3</accession>
<dbReference type="InterPro" id="IPR052155">
    <property type="entry name" value="Biofilm_reg_signaling"/>
</dbReference>
<sequence length="1332" mass="149677">MSNIEGDYEAARLAALARYDLLDTPPEAAFDDLVQLATTISQTPIALMSLIDDHRQWFKAKVGLTATETPREWAFCAHAILQSQPLIIENALLDERFVQNPLVVGEPHIRFYAGFPLITAHGYRLGTLCVIDRQPRQLDSKQLESLGILSRQVVAQLELRYGHRVLKQTLKDRTDIEFTLDQSSIVAIADAQGLITYANDKFCEISQYSAVELIGNKHLLVEEDEHSPTELQAIWQTLNRGQVWRGEIQKCARDGSLYWANTTIVPFLDGDNRPYQYIAICHDITAQKQLEAKLRRQSAQERLVRQMAERIHVQGSLDLTAILQTTVAEVRHLLESDRVLIYQLNADHSGCVVVESTDAQWRKITGTQIYDGHFARYYLQLYAQGRVQAISDIETADLTPCHRDLLADFQVRANLVVPIVDAVKLWGLLVVQQCSGARVWQTDEIDLLKQLTTQAAIAIHQSELYQQSQAELEKRQQAETVLRQQFERERLITAVAHRIRESLDLSQILNTTVAEVRQLLQADRVLTYRINPDGTGSVTNEAVAPGCFSLMDQPLPEEIFPIDSHRLYQQGRVRAIADIRQDDISACLVETLHQLGVKSKLVVPILHNQELWGLLIAHQCHRYRDWQAWELDFLKELSTHVGIAIAQATLLKQASQQAQAEATINRLTRLLHTPGDAIRVMQQVIDATVTTFGCIGGQLYICADPEEQSDQLYRSGVQPALTLEGESYLWRRLAQSANGGRHRKRSSGEAPTYHLYTLQDFRQDPDLRTLGAAFEAVAIDSVLIVPLQYQQQAIGWFSLFRRELGASLLTTGGFPSRQQTTADASLSSQDLADTPFASGWNAEDIKLSQTLATHLYITVMQRRIEATIRHQACHDRLTGLPNRLLFEEELVKALEQLKPANNRLNSRMLAVCFVDLDHFKTINDTLGHAVGDQLLQQVAQRISGCLKKGDIVARWGGDEFTLMLQNIQSTKDVTKVAQRVLHNLREPFVFNRQTFRVTTSIGIALAPSHGQDAETLLKNADAAMYDAKHQGRNNYKLHSSVTIGRSLDQLILTNDLHKAVEQSEFVLHYQPQLDLQTGQVTAAEALIRWQHPQKGLLMPGEFIPTAEVTGQISAIDEWVICAACAQIRSWQNIGNPPLRVAVNLSAQTIQQKNLPKKIAQILLDHRLEPSQLEVEITERVVMQDIPAAVSTLQELKDMGIYISMDDFGTGHSSLAALKQFPLHSLKIAREFIQDLSFESREIAVVQAVIALGHGLNLETVAEGVEKVEQLQILRALGCSSVQGYLLSKPLAAKQFQQFIQTHNTERSGVRRLQNFSEPPQSLESRSVIPRET</sequence>
<evidence type="ECO:0000259" key="5">
    <source>
        <dbReference type="PROSITE" id="PS50883"/>
    </source>
</evidence>
<reference evidence="7 8" key="1">
    <citation type="submission" date="2022-04" db="EMBL/GenBank/DDBJ databases">
        <title>Positive selection, recombination, and allopatry shape intraspecific diversity of widespread and dominant cyanobacteria.</title>
        <authorList>
            <person name="Wei J."/>
            <person name="Shu W."/>
            <person name="Hu C."/>
        </authorList>
    </citation>
    <scope>NUCLEOTIDE SEQUENCE [LARGE SCALE GENOMIC DNA]</scope>
    <source>
        <strain evidence="7 8">DQ-A4</strain>
    </source>
</reference>
<dbReference type="CDD" id="cd00130">
    <property type="entry name" value="PAS"/>
    <property type="match status" value="1"/>
</dbReference>
<dbReference type="PROSITE" id="PS50883">
    <property type="entry name" value="EAL"/>
    <property type="match status" value="1"/>
</dbReference>
<keyword evidence="8" id="KW-1185">Reference proteome</keyword>
<dbReference type="InterPro" id="IPR001610">
    <property type="entry name" value="PAC"/>
</dbReference>
<dbReference type="SMART" id="SM00065">
    <property type="entry name" value="GAF"/>
    <property type="match status" value="4"/>
</dbReference>
<dbReference type="PANTHER" id="PTHR44757">
    <property type="entry name" value="DIGUANYLATE CYCLASE DGCP"/>
    <property type="match status" value="1"/>
</dbReference>
<dbReference type="SUPFAM" id="SSF55073">
    <property type="entry name" value="Nucleotide cyclase"/>
    <property type="match status" value="1"/>
</dbReference>
<protein>
    <submittedName>
        <fullName evidence="7">EAL domain-containing protein</fullName>
    </submittedName>
</protein>
<feature type="domain" description="Phytochrome chromophore attachment site" evidence="2">
    <location>
        <begin position="504"/>
        <end position="640"/>
    </location>
</feature>
<dbReference type="Pfam" id="PF01590">
    <property type="entry name" value="GAF"/>
    <property type="match status" value="3"/>
</dbReference>
<dbReference type="Pfam" id="PF00990">
    <property type="entry name" value="GGDEF"/>
    <property type="match status" value="1"/>
</dbReference>
<evidence type="ECO:0000259" key="4">
    <source>
        <dbReference type="PROSITE" id="PS50113"/>
    </source>
</evidence>
<dbReference type="PROSITE" id="PS50887">
    <property type="entry name" value="GGDEF"/>
    <property type="match status" value="1"/>
</dbReference>
<dbReference type="PROSITE" id="PS50046">
    <property type="entry name" value="PHYTOCHROME_2"/>
    <property type="match status" value="2"/>
</dbReference>
<dbReference type="SUPFAM" id="SSF55781">
    <property type="entry name" value="GAF domain-like"/>
    <property type="match status" value="4"/>
</dbReference>
<name>A0ABV0KAD3_9CYAN</name>
<dbReference type="RefSeq" id="WP_242021703.1">
    <property type="nucleotide sequence ID" value="NZ_JAMPKX010000014.1"/>
</dbReference>
<proteinExistence type="predicted"/>
<dbReference type="Proteomes" id="UP001482513">
    <property type="component" value="Unassembled WGS sequence"/>
</dbReference>
<gene>
    <name evidence="7" type="ORF">NC992_22835</name>
</gene>
<dbReference type="Gene3D" id="3.30.450.20">
    <property type="entry name" value="PAS domain"/>
    <property type="match status" value="1"/>
</dbReference>
<feature type="domain" description="Phytochrome chromophore attachment site" evidence="2">
    <location>
        <begin position="318"/>
        <end position="454"/>
    </location>
</feature>
<dbReference type="InterPro" id="IPR000700">
    <property type="entry name" value="PAS-assoc_C"/>
</dbReference>
<feature type="region of interest" description="Disordered" evidence="1">
    <location>
        <begin position="1309"/>
        <end position="1332"/>
    </location>
</feature>
<feature type="domain" description="PAC" evidence="4">
    <location>
        <begin position="244"/>
        <end position="296"/>
    </location>
</feature>
<dbReference type="PROSITE" id="PS50112">
    <property type="entry name" value="PAS"/>
    <property type="match status" value="1"/>
</dbReference>
<dbReference type="CDD" id="cd01949">
    <property type="entry name" value="GGDEF"/>
    <property type="match status" value="1"/>
</dbReference>
<dbReference type="SMART" id="SM00052">
    <property type="entry name" value="EAL"/>
    <property type="match status" value="1"/>
</dbReference>
<dbReference type="Gene3D" id="3.20.20.450">
    <property type="entry name" value="EAL domain"/>
    <property type="match status" value="1"/>
</dbReference>
<dbReference type="InterPro" id="IPR003018">
    <property type="entry name" value="GAF"/>
</dbReference>
<evidence type="ECO:0000313" key="8">
    <source>
        <dbReference type="Proteomes" id="UP001482513"/>
    </source>
</evidence>
<dbReference type="Pfam" id="PF00563">
    <property type="entry name" value="EAL"/>
    <property type="match status" value="1"/>
</dbReference>
<evidence type="ECO:0000259" key="2">
    <source>
        <dbReference type="PROSITE" id="PS50046"/>
    </source>
</evidence>
<dbReference type="InterPro" id="IPR029016">
    <property type="entry name" value="GAF-like_dom_sf"/>
</dbReference>
<dbReference type="InterPro" id="IPR029787">
    <property type="entry name" value="Nucleotide_cyclase"/>
</dbReference>
<dbReference type="CDD" id="cd01948">
    <property type="entry name" value="EAL"/>
    <property type="match status" value="1"/>
</dbReference>
<evidence type="ECO:0000259" key="3">
    <source>
        <dbReference type="PROSITE" id="PS50112"/>
    </source>
</evidence>
<dbReference type="InterPro" id="IPR001633">
    <property type="entry name" value="EAL_dom"/>
</dbReference>
<dbReference type="InterPro" id="IPR035919">
    <property type="entry name" value="EAL_sf"/>
</dbReference>
<dbReference type="PANTHER" id="PTHR44757:SF2">
    <property type="entry name" value="BIOFILM ARCHITECTURE MAINTENANCE PROTEIN MBAA"/>
    <property type="match status" value="1"/>
</dbReference>
<dbReference type="SMART" id="SM00267">
    <property type="entry name" value="GGDEF"/>
    <property type="match status" value="1"/>
</dbReference>
<dbReference type="NCBIfam" id="TIGR00229">
    <property type="entry name" value="sensory_box"/>
    <property type="match status" value="1"/>
</dbReference>
<dbReference type="InterPro" id="IPR000160">
    <property type="entry name" value="GGDEF_dom"/>
</dbReference>
<dbReference type="Gene3D" id="3.30.450.40">
    <property type="match status" value="4"/>
</dbReference>
<evidence type="ECO:0000313" key="7">
    <source>
        <dbReference type="EMBL" id="MEP0949732.1"/>
    </source>
</evidence>
<dbReference type="SUPFAM" id="SSF55785">
    <property type="entry name" value="PYP-like sensor domain (PAS domain)"/>
    <property type="match status" value="1"/>
</dbReference>
<comment type="caution">
    <text evidence="7">The sequence shown here is derived from an EMBL/GenBank/DDBJ whole genome shotgun (WGS) entry which is preliminary data.</text>
</comment>
<dbReference type="InterPro" id="IPR000014">
    <property type="entry name" value="PAS"/>
</dbReference>
<dbReference type="InterPro" id="IPR035965">
    <property type="entry name" value="PAS-like_dom_sf"/>
</dbReference>
<dbReference type="EMBL" id="JAMPKX010000014">
    <property type="protein sequence ID" value="MEP0949732.1"/>
    <property type="molecule type" value="Genomic_DNA"/>
</dbReference>
<dbReference type="Pfam" id="PF13426">
    <property type="entry name" value="PAS_9"/>
    <property type="match status" value="1"/>
</dbReference>
<feature type="domain" description="GGDEF" evidence="6">
    <location>
        <begin position="907"/>
        <end position="1040"/>
    </location>
</feature>
<dbReference type="SMART" id="SM00086">
    <property type="entry name" value="PAC"/>
    <property type="match status" value="1"/>
</dbReference>
<feature type="domain" description="PAS" evidence="3">
    <location>
        <begin position="172"/>
        <end position="241"/>
    </location>
</feature>
<dbReference type="SUPFAM" id="SSF141868">
    <property type="entry name" value="EAL domain-like"/>
    <property type="match status" value="1"/>
</dbReference>
<dbReference type="InterPro" id="IPR016132">
    <property type="entry name" value="Phyto_chromo_attachment"/>
</dbReference>
<organism evidence="7 8">
    <name type="scientific">Leptolyngbya subtilissima DQ-A4</name>
    <dbReference type="NCBI Taxonomy" id="2933933"/>
    <lineage>
        <taxon>Bacteria</taxon>
        <taxon>Bacillati</taxon>
        <taxon>Cyanobacteriota</taxon>
        <taxon>Cyanophyceae</taxon>
        <taxon>Leptolyngbyales</taxon>
        <taxon>Leptolyngbyaceae</taxon>
        <taxon>Leptolyngbya group</taxon>
        <taxon>Leptolyngbya</taxon>
    </lineage>
</organism>
<feature type="compositionally biased region" description="Polar residues" evidence="1">
    <location>
        <begin position="1313"/>
        <end position="1324"/>
    </location>
</feature>
<evidence type="ECO:0000256" key="1">
    <source>
        <dbReference type="SAM" id="MobiDB-lite"/>
    </source>
</evidence>